<dbReference type="Pfam" id="PF13619">
    <property type="entry name" value="KTSC"/>
    <property type="match status" value="1"/>
</dbReference>
<dbReference type="SMART" id="SM00271">
    <property type="entry name" value="DnaJ"/>
    <property type="match status" value="1"/>
</dbReference>
<accession>A0A2P8DCG2</accession>
<proteinExistence type="predicted"/>
<dbReference type="EMBL" id="PYGD01000001">
    <property type="protein sequence ID" value="PSK94911.1"/>
    <property type="molecule type" value="Genomic_DNA"/>
</dbReference>
<dbReference type="InterPro" id="IPR036869">
    <property type="entry name" value="J_dom_sf"/>
</dbReference>
<sequence length="146" mass="16993">MKKIGDYRKLFGVNKDAELKDLKTIYRNLIKEWHPDKFQDEDGKSGAEEKSRQIIEAYHFLVSIAPETREQMLPEYNETIATTLVDFSYKGITLVLNFMDGSSYEYFEVPKAIYTKLVNSDVPGRFARRHICHSFVYRKATKAVEA</sequence>
<dbReference type="GO" id="GO:0034975">
    <property type="term" value="P:protein folding in endoplasmic reticulum"/>
    <property type="evidence" value="ECO:0007669"/>
    <property type="project" value="TreeGrafter"/>
</dbReference>
<keyword evidence="2" id="KW-0732">Signal</keyword>
<dbReference type="InterPro" id="IPR025309">
    <property type="entry name" value="KTSC_dom"/>
</dbReference>
<dbReference type="AlphaFoldDB" id="A0A2P8DCG2"/>
<evidence type="ECO:0000259" key="4">
    <source>
        <dbReference type="PROSITE" id="PS50076"/>
    </source>
</evidence>
<dbReference type="InterPro" id="IPR001623">
    <property type="entry name" value="DnaJ_domain"/>
</dbReference>
<dbReference type="GO" id="GO:0051087">
    <property type="term" value="F:protein-folding chaperone binding"/>
    <property type="evidence" value="ECO:0007669"/>
    <property type="project" value="TreeGrafter"/>
</dbReference>
<keyword evidence="6" id="KW-1185">Reference proteome</keyword>
<dbReference type="Pfam" id="PF00226">
    <property type="entry name" value="DnaJ"/>
    <property type="match status" value="1"/>
</dbReference>
<dbReference type="Proteomes" id="UP000240572">
    <property type="component" value="Unassembled WGS sequence"/>
</dbReference>
<dbReference type="GO" id="GO:0051787">
    <property type="term" value="F:misfolded protein binding"/>
    <property type="evidence" value="ECO:0007669"/>
    <property type="project" value="TreeGrafter"/>
</dbReference>
<feature type="domain" description="J" evidence="4">
    <location>
        <begin position="6"/>
        <end position="77"/>
    </location>
</feature>
<comment type="caution">
    <text evidence="5">The sequence shown here is derived from an EMBL/GenBank/DDBJ whole genome shotgun (WGS) entry which is preliminary data.</text>
</comment>
<reference evidence="5 6" key="1">
    <citation type="submission" date="2018-03" db="EMBL/GenBank/DDBJ databases">
        <title>Genomic Encyclopedia of Type Strains, Phase III (KMG-III): the genomes of soil and plant-associated and newly described type strains.</title>
        <authorList>
            <person name="Whitman W."/>
        </authorList>
    </citation>
    <scope>NUCLEOTIDE SEQUENCE [LARGE SCALE GENOMIC DNA]</scope>
    <source>
        <strain evidence="5 6">CGMCC 1.12700</strain>
    </source>
</reference>
<protein>
    <submittedName>
        <fullName evidence="5">DnaJ-like protein</fullName>
    </submittedName>
</protein>
<dbReference type="PANTHER" id="PTHR44140:SF2">
    <property type="entry name" value="LD25575P"/>
    <property type="match status" value="1"/>
</dbReference>
<evidence type="ECO:0000256" key="3">
    <source>
        <dbReference type="ARBA" id="ARBA00022824"/>
    </source>
</evidence>
<evidence type="ECO:0000313" key="5">
    <source>
        <dbReference type="EMBL" id="PSK94911.1"/>
    </source>
</evidence>
<name>A0A2P8DCG2_9BACT</name>
<dbReference type="CDD" id="cd06257">
    <property type="entry name" value="DnaJ"/>
    <property type="match status" value="1"/>
</dbReference>
<gene>
    <name evidence="5" type="ORF">B0I18_1011074</name>
</gene>
<dbReference type="PROSITE" id="PS50076">
    <property type="entry name" value="DNAJ_2"/>
    <property type="match status" value="1"/>
</dbReference>
<comment type="subcellular location">
    <subcellularLocation>
        <location evidence="1">Endoplasmic reticulum</location>
    </subcellularLocation>
</comment>
<dbReference type="PANTHER" id="PTHR44140">
    <property type="entry name" value="LD25575P"/>
    <property type="match status" value="1"/>
</dbReference>
<dbReference type="OrthoDB" id="665715at2"/>
<dbReference type="RefSeq" id="WP_106521593.1">
    <property type="nucleotide sequence ID" value="NZ_PYGD01000001.1"/>
</dbReference>
<evidence type="ECO:0000313" key="6">
    <source>
        <dbReference type="Proteomes" id="UP000240572"/>
    </source>
</evidence>
<dbReference type="SUPFAM" id="SSF46565">
    <property type="entry name" value="Chaperone J-domain"/>
    <property type="match status" value="1"/>
</dbReference>
<keyword evidence="3" id="KW-0256">Endoplasmic reticulum</keyword>
<organism evidence="5 6">
    <name type="scientific">Taibaiella chishuiensis</name>
    <dbReference type="NCBI Taxonomy" id="1434707"/>
    <lineage>
        <taxon>Bacteria</taxon>
        <taxon>Pseudomonadati</taxon>
        <taxon>Bacteroidota</taxon>
        <taxon>Chitinophagia</taxon>
        <taxon>Chitinophagales</taxon>
        <taxon>Chitinophagaceae</taxon>
        <taxon>Taibaiella</taxon>
    </lineage>
</organism>
<dbReference type="PRINTS" id="PR00625">
    <property type="entry name" value="JDOMAIN"/>
</dbReference>
<evidence type="ECO:0000256" key="2">
    <source>
        <dbReference type="ARBA" id="ARBA00022729"/>
    </source>
</evidence>
<dbReference type="InterPro" id="IPR051727">
    <property type="entry name" value="DnaJ_C3_Co-chaperones"/>
</dbReference>
<dbReference type="Gene3D" id="1.10.287.110">
    <property type="entry name" value="DnaJ domain"/>
    <property type="match status" value="1"/>
</dbReference>
<evidence type="ECO:0000256" key="1">
    <source>
        <dbReference type="ARBA" id="ARBA00004240"/>
    </source>
</evidence>